<reference evidence="2 3" key="1">
    <citation type="submission" date="2021-06" db="EMBL/GenBank/DDBJ databases">
        <authorList>
            <person name="Palmer J.M."/>
        </authorList>
    </citation>
    <scope>NUCLEOTIDE SEQUENCE [LARGE SCALE GENOMIC DNA]</scope>
    <source>
        <strain evidence="2 3">GA_2019</strain>
        <tissue evidence="2">Muscle</tissue>
    </source>
</reference>
<comment type="caution">
    <text evidence="2">The sequence shown here is derived from an EMBL/GenBank/DDBJ whole genome shotgun (WGS) entry which is preliminary data.</text>
</comment>
<sequence>MGDFKCGALNDHWLRIIADLKLIGWRGHTQRSHWVKLEEGFLHKTPEAICCREVSSLLLEDLTAERTRTDSRRGTEREDLRRQRRKQDGEKALEEQLFLMRRNLLLSLSF</sequence>
<dbReference type="Proteomes" id="UP001476798">
    <property type="component" value="Unassembled WGS sequence"/>
</dbReference>
<organism evidence="2 3">
    <name type="scientific">Goodea atripinnis</name>
    <dbReference type="NCBI Taxonomy" id="208336"/>
    <lineage>
        <taxon>Eukaryota</taxon>
        <taxon>Metazoa</taxon>
        <taxon>Chordata</taxon>
        <taxon>Craniata</taxon>
        <taxon>Vertebrata</taxon>
        <taxon>Euteleostomi</taxon>
        <taxon>Actinopterygii</taxon>
        <taxon>Neopterygii</taxon>
        <taxon>Teleostei</taxon>
        <taxon>Neoteleostei</taxon>
        <taxon>Acanthomorphata</taxon>
        <taxon>Ovalentaria</taxon>
        <taxon>Atherinomorphae</taxon>
        <taxon>Cyprinodontiformes</taxon>
        <taxon>Goodeidae</taxon>
        <taxon>Goodea</taxon>
    </lineage>
</organism>
<accession>A0ABV0N403</accession>
<dbReference type="EMBL" id="JAHRIO010022463">
    <property type="protein sequence ID" value="MEQ2166020.1"/>
    <property type="molecule type" value="Genomic_DNA"/>
</dbReference>
<feature type="region of interest" description="Disordered" evidence="1">
    <location>
        <begin position="66"/>
        <end position="88"/>
    </location>
</feature>
<evidence type="ECO:0000313" key="3">
    <source>
        <dbReference type="Proteomes" id="UP001476798"/>
    </source>
</evidence>
<name>A0ABV0N403_9TELE</name>
<protein>
    <submittedName>
        <fullName evidence="2">Uncharacterized protein</fullName>
    </submittedName>
</protein>
<keyword evidence="3" id="KW-1185">Reference proteome</keyword>
<evidence type="ECO:0000313" key="2">
    <source>
        <dbReference type="EMBL" id="MEQ2166020.1"/>
    </source>
</evidence>
<gene>
    <name evidence="2" type="ORF">GOODEAATRI_023235</name>
</gene>
<evidence type="ECO:0000256" key="1">
    <source>
        <dbReference type="SAM" id="MobiDB-lite"/>
    </source>
</evidence>
<proteinExistence type="predicted"/>